<proteinExistence type="predicted"/>
<reference evidence="1 2" key="1">
    <citation type="submission" date="2019-03" db="EMBL/GenBank/DDBJ databases">
        <title>Genomic Encyclopedia of Type Strains, Phase III (KMG-III): the genomes of soil and plant-associated and newly described type strains.</title>
        <authorList>
            <person name="Whitman W."/>
        </authorList>
    </citation>
    <scope>NUCLEOTIDE SEQUENCE [LARGE SCALE GENOMIC DNA]</scope>
    <source>
        <strain evidence="1 2">VKM Ac-2527</strain>
    </source>
</reference>
<gene>
    <name evidence="1" type="ORF">EV643_12789</name>
</gene>
<dbReference type="OrthoDB" id="7849865at2"/>
<dbReference type="AlphaFoldDB" id="A0A4R6JIM1"/>
<evidence type="ECO:0000313" key="2">
    <source>
        <dbReference type="Proteomes" id="UP000295388"/>
    </source>
</evidence>
<evidence type="ECO:0000313" key="1">
    <source>
        <dbReference type="EMBL" id="TDO34395.1"/>
    </source>
</evidence>
<dbReference type="InterPro" id="IPR011256">
    <property type="entry name" value="Reg_factor_effector_dom_sf"/>
</dbReference>
<dbReference type="EMBL" id="SNWQ01000027">
    <property type="protein sequence ID" value="TDO34395.1"/>
    <property type="molecule type" value="Genomic_DNA"/>
</dbReference>
<sequence length="175" mass="18211">MTNNTLTFKTLPALRLARVTAEVNDTTEISGVSGQLVESLNQRLAAAGITGAGPGIRTYYGRPDGSKIEVAVAVPIDTDLDGAGGGGGADRADGANHPDRLGGLEIFDLPAEERGVSVVHRGPGVDVGDAWMTLDVALEERGLESHGVYRLVELPSPDDAIELQCPVRPIGSACR</sequence>
<protein>
    <submittedName>
        <fullName evidence="1">Effector-binding domain-containing protein</fullName>
    </submittedName>
</protein>
<dbReference type="RefSeq" id="WP_133804923.1">
    <property type="nucleotide sequence ID" value="NZ_SNWQ01000027.1"/>
</dbReference>
<comment type="caution">
    <text evidence="1">The sequence shown here is derived from an EMBL/GenBank/DDBJ whole genome shotgun (WGS) entry which is preliminary data.</text>
</comment>
<dbReference type="Gene3D" id="3.20.80.10">
    <property type="entry name" value="Regulatory factor, effector binding domain"/>
    <property type="match status" value="1"/>
</dbReference>
<keyword evidence="2" id="KW-1185">Reference proteome</keyword>
<organism evidence="1 2">
    <name type="scientific">Kribbella caucasensis</name>
    <dbReference type="NCBI Taxonomy" id="2512215"/>
    <lineage>
        <taxon>Bacteria</taxon>
        <taxon>Bacillati</taxon>
        <taxon>Actinomycetota</taxon>
        <taxon>Actinomycetes</taxon>
        <taxon>Propionibacteriales</taxon>
        <taxon>Kribbellaceae</taxon>
        <taxon>Kribbella</taxon>
    </lineage>
</organism>
<dbReference type="SUPFAM" id="SSF55136">
    <property type="entry name" value="Probable bacterial effector-binding domain"/>
    <property type="match status" value="1"/>
</dbReference>
<name>A0A4R6JIM1_9ACTN</name>
<dbReference type="Proteomes" id="UP000295388">
    <property type="component" value="Unassembled WGS sequence"/>
</dbReference>
<accession>A0A4R6JIM1</accession>